<comment type="similarity">
    <text evidence="1">Belongs to the bacterial solute-binding protein 9 family.</text>
</comment>
<accession>A0AA37WKK9</accession>
<evidence type="ECO:0000313" key="6">
    <source>
        <dbReference type="EMBL" id="GLS24589.1"/>
    </source>
</evidence>
<keyword evidence="5" id="KW-0864">Zinc transport</keyword>
<proteinExistence type="inferred from homology"/>
<keyword evidence="4" id="KW-0732">Signal</keyword>
<reference evidence="6 7" key="1">
    <citation type="journal article" date="2014" name="Int. J. Syst. Evol. Microbiol.">
        <title>Complete genome sequence of Corynebacterium casei LMG S-19264T (=DSM 44701T), isolated from a smear-ripened cheese.</title>
        <authorList>
            <consortium name="US DOE Joint Genome Institute (JGI-PGF)"/>
            <person name="Walter F."/>
            <person name="Albersmeier A."/>
            <person name="Kalinowski J."/>
            <person name="Ruckert C."/>
        </authorList>
    </citation>
    <scope>NUCLEOTIDE SEQUENCE [LARGE SCALE GENOMIC DNA]</scope>
    <source>
        <strain evidence="6 7">NBRC 110095</strain>
    </source>
</reference>
<dbReference type="GO" id="GO:0046872">
    <property type="term" value="F:metal ion binding"/>
    <property type="evidence" value="ECO:0007669"/>
    <property type="project" value="InterPro"/>
</dbReference>
<dbReference type="InterPro" id="IPR006129">
    <property type="entry name" value="AdhesinB"/>
</dbReference>
<dbReference type="Pfam" id="PF01297">
    <property type="entry name" value="ZnuA"/>
    <property type="match status" value="1"/>
</dbReference>
<dbReference type="GO" id="GO:0006829">
    <property type="term" value="P:zinc ion transport"/>
    <property type="evidence" value="ECO:0007669"/>
    <property type="project" value="UniProtKB-KW"/>
</dbReference>
<keyword evidence="7" id="KW-1185">Reference proteome</keyword>
<dbReference type="SUPFAM" id="SSF53807">
    <property type="entry name" value="Helical backbone' metal receptor"/>
    <property type="match status" value="1"/>
</dbReference>
<keyword evidence="3" id="KW-0813">Transport</keyword>
<dbReference type="InterPro" id="IPR050492">
    <property type="entry name" value="Bact_metal-bind_prot9"/>
</dbReference>
<sequence length="323" mass="36482">MKAIVTLLVLSLLATAFIIFNSVFSTPTTQPSDYQEDKLSPANDENMEEKEGFVLLTSIQPLYLIANDLIGDLITVERLLPATTSPHSFQLAVSDRKKVDHANVIAWVGPELEAFLEKVIAHKQTIEVGEAKNIEWPDGDHLEDDHAFDHHHHGRDMHIWLNPTNGIVIAKQLTQSLLNHPQLPESVKSQMPQRLEGFIHRATEMTQNLNLSLQSNRDTSFVVYHDAYQHLQLGFQLGGYIELTESPEIRPSAKKIYELKQSLKNGQCLLVENYYNTPLAQQLANEFSLNAISIDPLGAESESYFQLIEQMISQLRSCLNFAQ</sequence>
<evidence type="ECO:0000256" key="2">
    <source>
        <dbReference type="ARBA" id="ARBA00015915"/>
    </source>
</evidence>
<dbReference type="PRINTS" id="PR00691">
    <property type="entry name" value="ADHESINB"/>
</dbReference>
<keyword evidence="5" id="KW-0406">Ion transport</keyword>
<name>A0AA37WKK9_9GAMM</name>
<keyword evidence="5" id="KW-0862">Zinc</keyword>
<organism evidence="6 7">
    <name type="scientific">Marinibactrum halimedae</name>
    <dbReference type="NCBI Taxonomy" id="1444977"/>
    <lineage>
        <taxon>Bacteria</taxon>
        <taxon>Pseudomonadati</taxon>
        <taxon>Pseudomonadota</taxon>
        <taxon>Gammaproteobacteria</taxon>
        <taxon>Cellvibrionales</taxon>
        <taxon>Cellvibrionaceae</taxon>
        <taxon>Marinibactrum</taxon>
    </lineage>
</organism>
<evidence type="ECO:0000256" key="1">
    <source>
        <dbReference type="ARBA" id="ARBA00011028"/>
    </source>
</evidence>
<dbReference type="Proteomes" id="UP001156870">
    <property type="component" value="Unassembled WGS sequence"/>
</dbReference>
<dbReference type="PANTHER" id="PTHR42953">
    <property type="entry name" value="HIGH-AFFINITY ZINC UPTAKE SYSTEM PROTEIN ZNUA-RELATED"/>
    <property type="match status" value="1"/>
</dbReference>
<dbReference type="EMBL" id="BSPD01000011">
    <property type="protein sequence ID" value="GLS24589.1"/>
    <property type="molecule type" value="Genomic_DNA"/>
</dbReference>
<dbReference type="Gene3D" id="3.40.50.1980">
    <property type="entry name" value="Nitrogenase molybdenum iron protein domain"/>
    <property type="match status" value="2"/>
</dbReference>
<dbReference type="GO" id="GO:0007155">
    <property type="term" value="P:cell adhesion"/>
    <property type="evidence" value="ECO:0007669"/>
    <property type="project" value="InterPro"/>
</dbReference>
<evidence type="ECO:0000313" key="7">
    <source>
        <dbReference type="Proteomes" id="UP001156870"/>
    </source>
</evidence>
<evidence type="ECO:0000256" key="4">
    <source>
        <dbReference type="ARBA" id="ARBA00022729"/>
    </source>
</evidence>
<evidence type="ECO:0000256" key="5">
    <source>
        <dbReference type="ARBA" id="ARBA00022906"/>
    </source>
</evidence>
<gene>
    <name evidence="6" type="primary">znuA</name>
    <name evidence="6" type="ORF">GCM10007877_03030</name>
</gene>
<dbReference type="PANTHER" id="PTHR42953:SF3">
    <property type="entry name" value="HIGH-AFFINITY ZINC UPTAKE SYSTEM PROTEIN ZNUA"/>
    <property type="match status" value="1"/>
</dbReference>
<dbReference type="AlphaFoldDB" id="A0AA37WKK9"/>
<dbReference type="InterPro" id="IPR006127">
    <property type="entry name" value="ZnuA-like"/>
</dbReference>
<evidence type="ECO:0000256" key="3">
    <source>
        <dbReference type="ARBA" id="ARBA00022448"/>
    </source>
</evidence>
<comment type="caution">
    <text evidence="6">The sequence shown here is derived from an EMBL/GenBank/DDBJ whole genome shotgun (WGS) entry which is preliminary data.</text>
</comment>
<protein>
    <recommendedName>
        <fullName evidence="2">High-affinity zinc uptake system protein ZnuA</fullName>
    </recommendedName>
</protein>